<reference evidence="3" key="1">
    <citation type="submission" date="2019-12" db="EMBL/GenBank/DDBJ databases">
        <title>Genome sequence of Babesia ovis.</title>
        <authorList>
            <person name="Yamagishi J."/>
            <person name="Sevinc F."/>
            <person name="Xuan X."/>
        </authorList>
    </citation>
    <scope>NUCLEOTIDE SEQUENCE</scope>
    <source>
        <strain evidence="3">Selcuk</strain>
    </source>
</reference>
<dbReference type="AlphaFoldDB" id="A0A9W5TDK2"/>
<evidence type="ECO:0000313" key="3">
    <source>
        <dbReference type="EMBL" id="GFE55898.1"/>
    </source>
</evidence>
<proteinExistence type="predicted"/>
<feature type="compositionally biased region" description="Basic and acidic residues" evidence="1">
    <location>
        <begin position="217"/>
        <end position="231"/>
    </location>
</feature>
<dbReference type="InterPro" id="IPR053822">
    <property type="entry name" value="SDE2-like_dom"/>
</dbReference>
<evidence type="ECO:0000313" key="4">
    <source>
        <dbReference type="Proteomes" id="UP001057455"/>
    </source>
</evidence>
<evidence type="ECO:0000256" key="1">
    <source>
        <dbReference type="SAM" id="MobiDB-lite"/>
    </source>
</evidence>
<protein>
    <submittedName>
        <fullName evidence="3">SDE2 homolog, putative</fullName>
    </submittedName>
</protein>
<accession>A0A9W5TDK2</accession>
<dbReference type="EMBL" id="BLIY01000025">
    <property type="protein sequence ID" value="GFE55898.1"/>
    <property type="molecule type" value="Genomic_DNA"/>
</dbReference>
<sequence length="276" mass="31246">MAMCIFRLPNGDTRCINADYDMFRSCVDQEDELFLHSCRPEDACRESIPCISGSVFPSLIQNVIGIPCAFFRLNVSEGKKVRLVSRCDDNTISDDAYTPRSSPTFSEVDNVSTQCTEQLSWFYNTQRFKIKDQVLLNLSFRLLGGKGGFGALLKGKGQRKKQSSNIDSCRTLTGERIRHTRLTNLAQRQNANTLDPETTKLPLPKEQPDCSTAPSSHDSKIEHLHKVSKEAKRVKRTVTKGLKNFTPSSEQAETDLERQEKLERTLNVCLDMYNLE</sequence>
<dbReference type="Proteomes" id="UP001057455">
    <property type="component" value="Unassembled WGS sequence"/>
</dbReference>
<feature type="domain" description="SDE2-like" evidence="2">
    <location>
        <begin position="144"/>
        <end position="235"/>
    </location>
</feature>
<dbReference type="OrthoDB" id="365631at2759"/>
<gene>
    <name evidence="3" type="ORF">BaOVIS_033020</name>
</gene>
<keyword evidence="4" id="KW-1185">Reference proteome</keyword>
<feature type="region of interest" description="Disordered" evidence="1">
    <location>
        <begin position="192"/>
        <end position="258"/>
    </location>
</feature>
<comment type="caution">
    <text evidence="3">The sequence shown here is derived from an EMBL/GenBank/DDBJ whole genome shotgun (WGS) entry which is preliminary data.</text>
</comment>
<organism evidence="3 4">
    <name type="scientific">Babesia ovis</name>
    <dbReference type="NCBI Taxonomy" id="5869"/>
    <lineage>
        <taxon>Eukaryota</taxon>
        <taxon>Sar</taxon>
        <taxon>Alveolata</taxon>
        <taxon>Apicomplexa</taxon>
        <taxon>Aconoidasida</taxon>
        <taxon>Piroplasmida</taxon>
        <taxon>Babesiidae</taxon>
        <taxon>Babesia</taxon>
    </lineage>
</organism>
<evidence type="ECO:0000259" key="2">
    <source>
        <dbReference type="Pfam" id="PF22782"/>
    </source>
</evidence>
<dbReference type="Pfam" id="PF22782">
    <property type="entry name" value="SDE2"/>
    <property type="match status" value="1"/>
</dbReference>
<name>A0A9W5TDK2_BABOV</name>